<gene>
    <name evidence="1" type="primary">WBGene00100402</name>
</gene>
<name>A0A2A6CK13_PRIPA</name>
<organism evidence="1 2">
    <name type="scientific">Pristionchus pacificus</name>
    <name type="common">Parasitic nematode worm</name>
    <dbReference type="NCBI Taxonomy" id="54126"/>
    <lineage>
        <taxon>Eukaryota</taxon>
        <taxon>Metazoa</taxon>
        <taxon>Ecdysozoa</taxon>
        <taxon>Nematoda</taxon>
        <taxon>Chromadorea</taxon>
        <taxon>Rhabditida</taxon>
        <taxon>Rhabditina</taxon>
        <taxon>Diplogasteromorpha</taxon>
        <taxon>Diplogasteroidea</taxon>
        <taxon>Neodiplogasteridae</taxon>
        <taxon>Pristionchus</taxon>
    </lineage>
</organism>
<reference evidence="2" key="1">
    <citation type="journal article" date="2008" name="Nat. Genet.">
        <title>The Pristionchus pacificus genome provides a unique perspective on nematode lifestyle and parasitism.</title>
        <authorList>
            <person name="Dieterich C."/>
            <person name="Clifton S.W."/>
            <person name="Schuster L.N."/>
            <person name="Chinwalla A."/>
            <person name="Delehaunty K."/>
            <person name="Dinkelacker I."/>
            <person name="Fulton L."/>
            <person name="Fulton R."/>
            <person name="Godfrey J."/>
            <person name="Minx P."/>
            <person name="Mitreva M."/>
            <person name="Roeseler W."/>
            <person name="Tian H."/>
            <person name="Witte H."/>
            <person name="Yang S.P."/>
            <person name="Wilson R.K."/>
            <person name="Sommer R.J."/>
        </authorList>
    </citation>
    <scope>NUCLEOTIDE SEQUENCE [LARGE SCALE GENOMIC DNA]</scope>
    <source>
        <strain evidence="2">PS312</strain>
    </source>
</reference>
<dbReference type="EnsemblMetazoa" id="PPA10848.1">
    <property type="protein sequence ID" value="PPA10848.1"/>
    <property type="gene ID" value="WBGene00100402"/>
</dbReference>
<sequence>MNASHSYVADSIIIYFAPGIVQYLDLFTLTLGNCVMFYAIICFTASIIMRRKMIIKLKEMQGFLSTSTNSQQDMLVKALNLQLIVSSSFFLGCCLYNFNLIMLYLIPGFPETTPVVVPLSNLQNVVTAISNLYLITQYRRKYADCDERPSRDIFVDV</sequence>
<proteinExistence type="predicted"/>
<keyword evidence="2" id="KW-1185">Reference proteome</keyword>
<dbReference type="AlphaFoldDB" id="A0A2A6CK13"/>
<protein>
    <submittedName>
        <fullName evidence="1">G protein-coupled receptor</fullName>
    </submittedName>
</protein>
<dbReference type="Pfam" id="PF10317">
    <property type="entry name" value="7TM_GPCR_Srd"/>
    <property type="match status" value="1"/>
</dbReference>
<accession>A0A8R1UAK3</accession>
<reference evidence="1" key="2">
    <citation type="submission" date="2022-06" db="UniProtKB">
        <authorList>
            <consortium name="EnsemblMetazoa"/>
        </authorList>
    </citation>
    <scope>IDENTIFICATION</scope>
    <source>
        <strain evidence="1">PS312</strain>
    </source>
</reference>
<evidence type="ECO:0000313" key="2">
    <source>
        <dbReference type="Proteomes" id="UP000005239"/>
    </source>
</evidence>
<dbReference type="Proteomes" id="UP000005239">
    <property type="component" value="Unassembled WGS sequence"/>
</dbReference>
<evidence type="ECO:0000313" key="1">
    <source>
        <dbReference type="EnsemblMetazoa" id="PPA10848.1"/>
    </source>
</evidence>
<accession>A0A2A6CK13</accession>
<dbReference type="InterPro" id="IPR019421">
    <property type="entry name" value="7TM_GPCR_serpentine_rcpt_Srd"/>
</dbReference>